<feature type="domain" description="MobA-like NTP transferase" evidence="2">
    <location>
        <begin position="14"/>
        <end position="156"/>
    </location>
</feature>
<protein>
    <submittedName>
        <fullName evidence="3">NTP transferase domain-containing protein</fullName>
    </submittedName>
</protein>
<dbReference type="Proteomes" id="UP001247542">
    <property type="component" value="Unassembled WGS sequence"/>
</dbReference>
<evidence type="ECO:0000313" key="3">
    <source>
        <dbReference type="EMBL" id="MDT3766712.1"/>
    </source>
</evidence>
<keyword evidence="1 3" id="KW-0808">Transferase</keyword>
<evidence type="ECO:0000256" key="1">
    <source>
        <dbReference type="ARBA" id="ARBA00022679"/>
    </source>
</evidence>
<reference evidence="3 4" key="1">
    <citation type="submission" date="2023-06" db="EMBL/GenBank/DDBJ databases">
        <title>Draft genome sequence of Gleimia hominis type strain CCUG 57540T.</title>
        <authorList>
            <person name="Salva-Serra F."/>
            <person name="Cardew S."/>
            <person name="Jensie Markopoulos S."/>
            <person name="Ohlen M."/>
            <person name="Inganas E."/>
            <person name="Svensson-Stadler L."/>
            <person name="Moore E.R.B."/>
        </authorList>
    </citation>
    <scope>NUCLEOTIDE SEQUENCE [LARGE SCALE GENOMIC DNA]</scope>
    <source>
        <strain evidence="3 4">CCUG 57540</strain>
    </source>
</reference>
<accession>A0ABU3I8K8</accession>
<dbReference type="RefSeq" id="WP_313271830.1">
    <property type="nucleotide sequence ID" value="NZ_JASXSX010000001.1"/>
</dbReference>
<evidence type="ECO:0000313" key="4">
    <source>
        <dbReference type="Proteomes" id="UP001247542"/>
    </source>
</evidence>
<dbReference type="Pfam" id="PF12804">
    <property type="entry name" value="NTP_transf_3"/>
    <property type="match status" value="1"/>
</dbReference>
<gene>
    <name evidence="3" type="ORF">QS713_01350</name>
</gene>
<evidence type="ECO:0000259" key="2">
    <source>
        <dbReference type="Pfam" id="PF12804"/>
    </source>
</evidence>
<keyword evidence="4" id="KW-1185">Reference proteome</keyword>
<dbReference type="PANTHER" id="PTHR19136:SF81">
    <property type="entry name" value="MOLYBDENUM COFACTOR GUANYLYLTRANSFERASE"/>
    <property type="match status" value="1"/>
</dbReference>
<proteinExistence type="predicted"/>
<dbReference type="GO" id="GO:0016740">
    <property type="term" value="F:transferase activity"/>
    <property type="evidence" value="ECO:0007669"/>
    <property type="project" value="UniProtKB-KW"/>
</dbReference>
<dbReference type="PANTHER" id="PTHR19136">
    <property type="entry name" value="MOLYBDENUM COFACTOR GUANYLYLTRANSFERASE"/>
    <property type="match status" value="1"/>
</dbReference>
<dbReference type="InterPro" id="IPR029044">
    <property type="entry name" value="Nucleotide-diphossugar_trans"/>
</dbReference>
<name>A0ABU3I8K8_9ACTO</name>
<organism evidence="3 4">
    <name type="scientific">Gleimia hominis</name>
    <dbReference type="NCBI Taxonomy" id="595468"/>
    <lineage>
        <taxon>Bacteria</taxon>
        <taxon>Bacillati</taxon>
        <taxon>Actinomycetota</taxon>
        <taxon>Actinomycetes</taxon>
        <taxon>Actinomycetales</taxon>
        <taxon>Actinomycetaceae</taxon>
        <taxon>Gleimia</taxon>
    </lineage>
</organism>
<dbReference type="EMBL" id="JASXSX010000001">
    <property type="protein sequence ID" value="MDT3766712.1"/>
    <property type="molecule type" value="Genomic_DNA"/>
</dbReference>
<comment type="caution">
    <text evidence="3">The sequence shown here is derived from an EMBL/GenBank/DDBJ whole genome shotgun (WGS) entry which is preliminary data.</text>
</comment>
<dbReference type="SUPFAM" id="SSF53448">
    <property type="entry name" value="Nucleotide-diphospho-sugar transferases"/>
    <property type="match status" value="1"/>
</dbReference>
<dbReference type="Gene3D" id="3.90.550.10">
    <property type="entry name" value="Spore Coat Polysaccharide Biosynthesis Protein SpsA, Chain A"/>
    <property type="match status" value="1"/>
</dbReference>
<sequence>MRKHPGWSSTQVGAIVLAGGTGRRLGGQSKPNLKLVQKRLLDHVLDGLLKSGFTAPNIAVIAPENVDVPPGVQRVLENPPHGGPLAGLAVGLGALNNCEAVFVTTCDAPFSAQLATHLIDALHACTADGVCAIGTGNFPQHLLAAYRTQSLKKEIEKRGGQVRNVSVKRFVAPMRLRTLELDDDAQMDIDTWEDYERAQTCSSSGKVLGGNDSVANAGEIVS</sequence>
<dbReference type="InterPro" id="IPR025877">
    <property type="entry name" value="MobA-like_NTP_Trfase"/>
</dbReference>